<dbReference type="OrthoDB" id="1434951at2"/>
<accession>A0A5D0GNB5</accession>
<evidence type="ECO:0000313" key="2">
    <source>
        <dbReference type="EMBL" id="TYA60200.1"/>
    </source>
</evidence>
<name>A0A5D0GNB5_9FLAO</name>
<feature type="signal peptide" evidence="1">
    <location>
        <begin position="1"/>
        <end position="18"/>
    </location>
</feature>
<evidence type="ECO:0000256" key="1">
    <source>
        <dbReference type="SAM" id="SignalP"/>
    </source>
</evidence>
<gene>
    <name evidence="2" type="ORF">FVF61_00855</name>
</gene>
<keyword evidence="1" id="KW-0732">Signal</keyword>
<comment type="caution">
    <text evidence="2">The sequence shown here is derived from an EMBL/GenBank/DDBJ whole genome shotgun (WGS) entry which is preliminary data.</text>
</comment>
<reference evidence="2 3" key="1">
    <citation type="submission" date="2019-08" db="EMBL/GenBank/DDBJ databases">
        <title>Formosa sediminis sp. nov., isolated from marine sediment.</title>
        <authorList>
            <person name="Cao W.R."/>
        </authorList>
    </citation>
    <scope>NUCLEOTIDE SEQUENCE [LARGE SCALE GENOMIC DNA]</scope>
    <source>
        <strain evidence="2 3">1494</strain>
    </source>
</reference>
<dbReference type="Proteomes" id="UP000324550">
    <property type="component" value="Unassembled WGS sequence"/>
</dbReference>
<dbReference type="AlphaFoldDB" id="A0A5D0GNB5"/>
<dbReference type="EMBL" id="VSFC01000002">
    <property type="protein sequence ID" value="TYA60200.1"/>
    <property type="molecule type" value="Genomic_DNA"/>
</dbReference>
<sequence length="197" mass="21421">MKTIKLLFLFLLSITVLNCSTEEISNQEINKNPNFRVTESTSNFSFRESLDEPCTSTRLMAGQNYDAGTVTVDTDGVDLIIRYTTNSDWSINATHLSIGNCGEQTIPTTGAGNPKIGHFEHGTTHATGVNIVEYYINKDALNDLYCFAAHAVVTGPNGEETAWAEGFDFGGNSWAMYVEARQSDCDVSGTNNSGPAK</sequence>
<organism evidence="2 3">
    <name type="scientific">Formosa maritima</name>
    <dbReference type="NCBI Taxonomy" id="2592046"/>
    <lineage>
        <taxon>Bacteria</taxon>
        <taxon>Pseudomonadati</taxon>
        <taxon>Bacteroidota</taxon>
        <taxon>Flavobacteriia</taxon>
        <taxon>Flavobacteriales</taxon>
        <taxon>Flavobacteriaceae</taxon>
        <taxon>Formosa</taxon>
    </lineage>
</organism>
<keyword evidence="3" id="KW-1185">Reference proteome</keyword>
<protein>
    <submittedName>
        <fullName evidence="2">Uncharacterized protein</fullName>
    </submittedName>
</protein>
<evidence type="ECO:0000313" key="3">
    <source>
        <dbReference type="Proteomes" id="UP000324550"/>
    </source>
</evidence>
<dbReference type="RefSeq" id="WP_148452271.1">
    <property type="nucleotide sequence ID" value="NZ_VSFC01000002.1"/>
</dbReference>
<feature type="chain" id="PRO_5022846550" evidence="1">
    <location>
        <begin position="19"/>
        <end position="197"/>
    </location>
</feature>
<proteinExistence type="predicted"/>